<feature type="compositionally biased region" description="Low complexity" evidence="6">
    <location>
        <begin position="1001"/>
        <end position="1025"/>
    </location>
</feature>
<dbReference type="PANTHER" id="PTHR19302:SF59">
    <property type="entry name" value="HYPOTHETICAL GAMMA-TUBULIN COMPLEX"/>
    <property type="match status" value="1"/>
</dbReference>
<feature type="compositionally biased region" description="Low complexity" evidence="6">
    <location>
        <begin position="560"/>
        <end position="592"/>
    </location>
</feature>
<gene>
    <name evidence="8" type="ORF">BQ4739_LOCUS94</name>
</gene>
<feature type="compositionally biased region" description="Low complexity" evidence="6">
    <location>
        <begin position="977"/>
        <end position="993"/>
    </location>
</feature>
<dbReference type="STRING" id="3088.A0A383V3J2"/>
<feature type="compositionally biased region" description="Low complexity" evidence="6">
    <location>
        <begin position="174"/>
        <end position="186"/>
    </location>
</feature>
<dbReference type="Gene3D" id="1.20.120.1900">
    <property type="entry name" value="Gamma-tubulin complex, C-terminal domain"/>
    <property type="match status" value="1"/>
</dbReference>
<evidence type="ECO:0000256" key="1">
    <source>
        <dbReference type="ARBA" id="ARBA00004245"/>
    </source>
</evidence>
<dbReference type="GO" id="GO:0005874">
    <property type="term" value="C:microtubule"/>
    <property type="evidence" value="ECO:0007669"/>
    <property type="project" value="UniProtKB-KW"/>
</dbReference>
<feature type="domain" description="Gamma tubulin complex component C-terminal" evidence="7">
    <location>
        <begin position="1305"/>
        <end position="1687"/>
    </location>
</feature>
<comment type="similarity">
    <text evidence="2">Belongs to the TUBGCP family.</text>
</comment>
<dbReference type="GO" id="GO:0000930">
    <property type="term" value="C:gamma-tubulin complex"/>
    <property type="evidence" value="ECO:0007669"/>
    <property type="project" value="TreeGrafter"/>
</dbReference>
<evidence type="ECO:0000256" key="6">
    <source>
        <dbReference type="SAM" id="MobiDB-lite"/>
    </source>
</evidence>
<organism evidence="8 9">
    <name type="scientific">Tetradesmus obliquus</name>
    <name type="common">Green alga</name>
    <name type="synonym">Acutodesmus obliquus</name>
    <dbReference type="NCBI Taxonomy" id="3088"/>
    <lineage>
        <taxon>Eukaryota</taxon>
        <taxon>Viridiplantae</taxon>
        <taxon>Chlorophyta</taxon>
        <taxon>core chlorophytes</taxon>
        <taxon>Chlorophyceae</taxon>
        <taxon>CS clade</taxon>
        <taxon>Sphaeropleales</taxon>
        <taxon>Scenedesmaceae</taxon>
        <taxon>Tetradesmus</taxon>
    </lineage>
</organism>
<dbReference type="GO" id="GO:0007020">
    <property type="term" value="P:microtubule nucleation"/>
    <property type="evidence" value="ECO:0007669"/>
    <property type="project" value="InterPro"/>
</dbReference>
<name>A0A383V3J2_TETOB</name>
<comment type="subcellular location">
    <subcellularLocation>
        <location evidence="1">Cytoplasm</location>
        <location evidence="1">Cytoskeleton</location>
    </subcellularLocation>
</comment>
<proteinExistence type="inferred from homology"/>
<dbReference type="InterPro" id="IPR059169">
    <property type="entry name" value="GCP5_N_ext"/>
</dbReference>
<dbReference type="GO" id="GO:0051225">
    <property type="term" value="P:spindle assembly"/>
    <property type="evidence" value="ECO:0007669"/>
    <property type="project" value="TreeGrafter"/>
</dbReference>
<feature type="region of interest" description="Disordered" evidence="6">
    <location>
        <begin position="746"/>
        <end position="813"/>
    </location>
</feature>
<dbReference type="CDD" id="cd22572">
    <property type="entry name" value="GCP5_NTD"/>
    <property type="match status" value="1"/>
</dbReference>
<keyword evidence="3" id="KW-0963">Cytoplasm</keyword>
<protein>
    <recommendedName>
        <fullName evidence="7">Gamma tubulin complex component C-terminal domain-containing protein</fullName>
    </recommendedName>
</protein>
<feature type="compositionally biased region" description="Polar residues" evidence="6">
    <location>
        <begin position="957"/>
        <end position="969"/>
    </location>
</feature>
<evidence type="ECO:0000256" key="4">
    <source>
        <dbReference type="ARBA" id="ARBA00022701"/>
    </source>
</evidence>
<accession>A0A383V3J2</accession>
<evidence type="ECO:0000313" key="9">
    <source>
        <dbReference type="Proteomes" id="UP000256970"/>
    </source>
</evidence>
<evidence type="ECO:0000256" key="5">
    <source>
        <dbReference type="ARBA" id="ARBA00023212"/>
    </source>
</evidence>
<dbReference type="InterPro" id="IPR007259">
    <property type="entry name" value="GCP"/>
</dbReference>
<evidence type="ECO:0000256" key="3">
    <source>
        <dbReference type="ARBA" id="ARBA00022490"/>
    </source>
</evidence>
<dbReference type="Pfam" id="PF04130">
    <property type="entry name" value="GCP_C_terminal"/>
    <property type="match status" value="1"/>
</dbReference>
<dbReference type="PANTHER" id="PTHR19302">
    <property type="entry name" value="GAMMA TUBULIN COMPLEX PROTEIN"/>
    <property type="match status" value="1"/>
</dbReference>
<feature type="region of interest" description="Disordered" evidence="6">
    <location>
        <begin position="558"/>
        <end position="592"/>
    </location>
</feature>
<evidence type="ECO:0000256" key="2">
    <source>
        <dbReference type="ARBA" id="ARBA00010337"/>
    </source>
</evidence>
<keyword evidence="5" id="KW-0206">Cytoskeleton</keyword>
<evidence type="ECO:0000313" key="8">
    <source>
        <dbReference type="EMBL" id="SZX59480.1"/>
    </source>
</evidence>
<dbReference type="GO" id="GO:0031122">
    <property type="term" value="P:cytoplasmic microtubule organization"/>
    <property type="evidence" value="ECO:0007669"/>
    <property type="project" value="TreeGrafter"/>
</dbReference>
<reference evidence="8 9" key="1">
    <citation type="submission" date="2016-10" db="EMBL/GenBank/DDBJ databases">
        <authorList>
            <person name="Cai Z."/>
        </authorList>
    </citation>
    <scope>NUCLEOTIDE SEQUENCE [LARGE SCALE GENOMIC DNA]</scope>
</reference>
<keyword evidence="4" id="KW-0493">Microtubule</keyword>
<evidence type="ECO:0000259" key="7">
    <source>
        <dbReference type="Pfam" id="PF04130"/>
    </source>
</evidence>
<dbReference type="EMBL" id="FNXT01000003">
    <property type="protein sequence ID" value="SZX59480.1"/>
    <property type="molecule type" value="Genomic_DNA"/>
</dbReference>
<feature type="compositionally biased region" description="Low complexity" evidence="6">
    <location>
        <begin position="785"/>
        <end position="797"/>
    </location>
</feature>
<dbReference type="Proteomes" id="UP000256970">
    <property type="component" value="Unassembled WGS sequence"/>
</dbReference>
<dbReference type="InterPro" id="IPR040457">
    <property type="entry name" value="GCP_C"/>
</dbReference>
<dbReference type="GO" id="GO:0000278">
    <property type="term" value="P:mitotic cell cycle"/>
    <property type="evidence" value="ECO:0007669"/>
    <property type="project" value="TreeGrafter"/>
</dbReference>
<dbReference type="GO" id="GO:0000922">
    <property type="term" value="C:spindle pole"/>
    <property type="evidence" value="ECO:0007669"/>
    <property type="project" value="InterPro"/>
</dbReference>
<feature type="region of interest" description="Disordered" evidence="6">
    <location>
        <begin position="174"/>
        <end position="247"/>
    </location>
</feature>
<feature type="compositionally biased region" description="Acidic residues" evidence="6">
    <location>
        <begin position="190"/>
        <end position="212"/>
    </location>
</feature>
<sequence>MSDFSAKIHEKRHQLTTQLVAKLLGLQPEDENFSLAHDFCLQKEYYHSFGDVNPSAVEAYYAELAQRLQEDSQPSKAAALSALTCSLLGSDLAADDTPELNHKLLQLLASLAGQPLDSTLEETPQLLQLLYQPAEQQQQQQQQQPRQQRQQRQQQQVTAVSRFRQLLWGGKAAAADAVSEDAASTAGTSSEDEYDPYADESDLSSWEPDDEQQQQQLRQTAAAQQGAGDDAAAEAGQLQPDTSSSSAPALAVYRPAAALQAPRQLQPGRATPGRHQLLGRLAAARPAQLQAMWPDRGCCFSEQYLAQQLLRVLQGQQAHGFLLQAEQQAGAALLAADSRATTPVLSQGSLQALLAEFAEAGSAARQLGRLAAQLTRSRGRPWLLSSSSSAAEAAPQAAAGGGTECGIAGVPATSCLRAFGVALQQQLHLMGQQLAALQSTGVAAAGTNSSSALAQQPALTLLLVKQRTRPIVRRLQLLHNTVEPVLKNLGGCPADASAALLDGLQEAASAAALTASGEQGVADAAALLHLLLCSCVPLVAALSQWLWSAADGAAPDDSQLAALPPADTAAAGSRRSSADAADAQQQEQQQQQQPQGVSCCCEDFFIVKHAAVAATDACFWHAAYGFSQRRTAPCNSSSEPAADTALGSAVAGSTGAMEPGAEAAVACPAFLQPLAGSIMTAGKSVRLLDYMEQEELRRTSFCSKSSNSKSSSNGVVRAASGAWLGVAAARGSSKSAWQLARSRSAGAATQHLGRQPDSFSGGVGSSSRQPFGKARSSSMGGGRAAGPAAAAAAAGSRGRTHRRQWSSTGAAAAPVAASQQPGLSLSNFTKQVRLQLAVAAAVAGRSEQDQLPQQFIAAASKLLQRQQPDAHLAAAAGPVGKQAAGTAVSAGELMRRVLQAAGQQLSQPCAHPSEAALGQQQHAAVSLRDALLAAKAQRAALTSSNKGSAGTPPKQQPTPAEQQQASIKEQQAHHNTEQAQPEQQQEATQQQQPSADEACPGDDPAQAADSPAAEDTSAGGSSGPIAEAAAAAAAAESAPDVPRLLQWRDQLDARLAVTGSCLKHMAPWQQQQQQHGKLSEASSTCAPDALQPAARDASGAARGSLLLPAAGSAMPGSFSASLAGLWPLQQPLNAHRSAAAAIKQWGAASCSSSADDQQQQRLSWLTGGCPGEELVWLLLEPPRSLPPLPQLLEQALLAPIQERLELVGARLLGSLMGEWGLLHQLQGLVAVSLLASPTMVEWCEAAFAAAEAALEAKRQHNKKARPGSPGKDRAAAAGARLAAGGGVGGGPSVVLGADELDVVELELLLQDLVSAADCPENPLPDPACLHLSINVAALAELRTAKQKQLQEGGSQAAIGAAAAAATAAAAAVGAASAAATGGLWGCAGEWAGLSCRHSGSWQLSLLYNPEELARFSTAWRFLVQLRWVRRRLDAARHGACKGTAARHGACKGAAARRGASKGAAARHDAAGQDAREEAAVAAAMRAAAASRGLAHSRAAEPGSSGSAAPKWLSGRQELLLLQEMGQMMARWQQYIMDRLLRAALPALLQALCSAGSLDEVRSAAGAFLATVCNLCNARPSGKGAGGTWQHIGRVLARLMDRCLAAAAAAARLQELRQMLDQPGLEPAEAQRSWLELCGLRARLAAVSGDWRGDVGYLLRILKMRSTTLGDADDLEALLGCLDANGYWQRLAGHQLAAAR</sequence>
<dbReference type="GO" id="GO:0043015">
    <property type="term" value="F:gamma-tubulin binding"/>
    <property type="evidence" value="ECO:0007669"/>
    <property type="project" value="InterPro"/>
</dbReference>
<keyword evidence="9" id="KW-1185">Reference proteome</keyword>
<feature type="compositionally biased region" description="Low complexity" evidence="6">
    <location>
        <begin position="213"/>
        <end position="239"/>
    </location>
</feature>
<dbReference type="GO" id="GO:0051321">
    <property type="term" value="P:meiotic cell cycle"/>
    <property type="evidence" value="ECO:0007669"/>
    <property type="project" value="TreeGrafter"/>
</dbReference>
<dbReference type="GO" id="GO:0051011">
    <property type="term" value="F:microtubule minus-end binding"/>
    <property type="evidence" value="ECO:0007669"/>
    <property type="project" value="TreeGrafter"/>
</dbReference>
<feature type="region of interest" description="Disordered" evidence="6">
    <location>
        <begin position="938"/>
        <end position="1025"/>
    </location>
</feature>
<dbReference type="InterPro" id="IPR042241">
    <property type="entry name" value="GCP_C_sf"/>
</dbReference>